<dbReference type="AlphaFoldDB" id="A0A8T0IZQ0"/>
<name>A0A8T0IZQ0_CERPU</name>
<gene>
    <name evidence="2" type="ORF">KC19_2G272200</name>
</gene>
<keyword evidence="3" id="KW-1185">Reference proteome</keyword>
<reference evidence="2" key="1">
    <citation type="submission" date="2020-06" db="EMBL/GenBank/DDBJ databases">
        <title>WGS assembly of Ceratodon purpureus strain R40.</title>
        <authorList>
            <person name="Carey S.B."/>
            <person name="Jenkins J."/>
            <person name="Shu S."/>
            <person name="Lovell J.T."/>
            <person name="Sreedasyam A."/>
            <person name="Maumus F."/>
            <person name="Tiley G.P."/>
            <person name="Fernandez-Pozo N."/>
            <person name="Barry K."/>
            <person name="Chen C."/>
            <person name="Wang M."/>
            <person name="Lipzen A."/>
            <person name="Daum C."/>
            <person name="Saski C.A."/>
            <person name="Payton A.C."/>
            <person name="Mcbreen J.C."/>
            <person name="Conrad R.E."/>
            <person name="Kollar L.M."/>
            <person name="Olsson S."/>
            <person name="Huttunen S."/>
            <person name="Landis J.B."/>
            <person name="Wickett N.J."/>
            <person name="Johnson M.G."/>
            <person name="Rensing S.A."/>
            <person name="Grimwood J."/>
            <person name="Schmutz J."/>
            <person name="Mcdaniel S.F."/>
        </authorList>
    </citation>
    <scope>NUCLEOTIDE SEQUENCE</scope>
    <source>
        <strain evidence="2">R40</strain>
    </source>
</reference>
<dbReference type="Proteomes" id="UP000822688">
    <property type="component" value="Chromosome 2"/>
</dbReference>
<feature type="region of interest" description="Disordered" evidence="1">
    <location>
        <begin position="69"/>
        <end position="88"/>
    </location>
</feature>
<proteinExistence type="predicted"/>
<feature type="compositionally biased region" description="Polar residues" evidence="1">
    <location>
        <begin position="129"/>
        <end position="148"/>
    </location>
</feature>
<protein>
    <submittedName>
        <fullName evidence="2">Uncharacterized protein</fullName>
    </submittedName>
</protein>
<feature type="region of interest" description="Disordered" evidence="1">
    <location>
        <begin position="1"/>
        <end position="50"/>
    </location>
</feature>
<sequence>MNSTMKRPHSGAKPQFPIPPARPAQCPLRLHPKSPNPQKRPNPKPSACNLSTKSYETHQTLFRNLLTQPITSTSVNPTRPNCSPTALHSTQLHPNCPNPCCPPPPHLGTCSQSPELIFLPNHRQPAFDPNSSSPRMCNQHPFTSHHIT</sequence>
<organism evidence="2 3">
    <name type="scientific">Ceratodon purpureus</name>
    <name type="common">Fire moss</name>
    <name type="synonym">Dicranum purpureum</name>
    <dbReference type="NCBI Taxonomy" id="3225"/>
    <lineage>
        <taxon>Eukaryota</taxon>
        <taxon>Viridiplantae</taxon>
        <taxon>Streptophyta</taxon>
        <taxon>Embryophyta</taxon>
        <taxon>Bryophyta</taxon>
        <taxon>Bryophytina</taxon>
        <taxon>Bryopsida</taxon>
        <taxon>Dicranidae</taxon>
        <taxon>Pseudoditrichales</taxon>
        <taxon>Ditrichaceae</taxon>
        <taxon>Ceratodon</taxon>
    </lineage>
</organism>
<feature type="compositionally biased region" description="Pro residues" evidence="1">
    <location>
        <begin position="34"/>
        <end position="44"/>
    </location>
</feature>
<accession>A0A8T0IZQ0</accession>
<evidence type="ECO:0000313" key="3">
    <source>
        <dbReference type="Proteomes" id="UP000822688"/>
    </source>
</evidence>
<feature type="compositionally biased region" description="Basic residues" evidence="1">
    <location>
        <begin position="1"/>
        <end position="10"/>
    </location>
</feature>
<feature type="region of interest" description="Disordered" evidence="1">
    <location>
        <begin position="127"/>
        <end position="148"/>
    </location>
</feature>
<evidence type="ECO:0000256" key="1">
    <source>
        <dbReference type="SAM" id="MobiDB-lite"/>
    </source>
</evidence>
<evidence type="ECO:0000313" key="2">
    <source>
        <dbReference type="EMBL" id="KAG0588825.1"/>
    </source>
</evidence>
<dbReference type="EMBL" id="CM026422">
    <property type="protein sequence ID" value="KAG0588825.1"/>
    <property type="molecule type" value="Genomic_DNA"/>
</dbReference>
<comment type="caution">
    <text evidence="2">The sequence shown here is derived from an EMBL/GenBank/DDBJ whole genome shotgun (WGS) entry which is preliminary data.</text>
</comment>